<protein>
    <submittedName>
        <fullName evidence="1">Uncharacterized protein</fullName>
    </submittedName>
</protein>
<dbReference type="STRING" id="61595.SAMN05421644_102114"/>
<evidence type="ECO:0000313" key="2">
    <source>
        <dbReference type="Proteomes" id="UP000198672"/>
    </source>
</evidence>
<gene>
    <name evidence="1" type="ORF">SAMN05421644_102114</name>
</gene>
<dbReference type="Proteomes" id="UP000198672">
    <property type="component" value="Unassembled WGS sequence"/>
</dbReference>
<reference evidence="2" key="1">
    <citation type="submission" date="2016-10" db="EMBL/GenBank/DDBJ databases">
        <authorList>
            <person name="Varghese N."/>
            <person name="Submissions S."/>
        </authorList>
    </citation>
    <scope>NUCLEOTIDE SEQUENCE [LARGE SCALE GENOMIC DNA]</scope>
    <source>
        <strain evidence="2">DSM 173</strain>
    </source>
</reference>
<name>A0A1H3BBY7_ALLWA</name>
<accession>A0A1H3BBY7</accession>
<evidence type="ECO:0000313" key="1">
    <source>
        <dbReference type="EMBL" id="SDX39442.1"/>
    </source>
</evidence>
<dbReference type="EMBL" id="FNOW01000002">
    <property type="protein sequence ID" value="SDX39442.1"/>
    <property type="molecule type" value="Genomic_DNA"/>
</dbReference>
<dbReference type="AlphaFoldDB" id="A0A1H3BBY7"/>
<keyword evidence="2" id="KW-1185">Reference proteome</keyword>
<proteinExistence type="predicted"/>
<organism evidence="1 2">
    <name type="scientific">Allochromatium warmingii</name>
    <name type="common">Chromatium warmingii</name>
    <dbReference type="NCBI Taxonomy" id="61595"/>
    <lineage>
        <taxon>Bacteria</taxon>
        <taxon>Pseudomonadati</taxon>
        <taxon>Pseudomonadota</taxon>
        <taxon>Gammaproteobacteria</taxon>
        <taxon>Chromatiales</taxon>
        <taxon>Chromatiaceae</taxon>
        <taxon>Allochromatium</taxon>
    </lineage>
</organism>
<sequence>MLLLRCLSYLMQQLAVLIQQQILMQTLRLLVRNHFSQMLI</sequence>